<dbReference type="PANTHER" id="PTHR24148">
    <property type="entry name" value="ANKYRIN REPEAT DOMAIN-CONTAINING PROTEIN 39 HOMOLOG-RELATED"/>
    <property type="match status" value="1"/>
</dbReference>
<dbReference type="InterPro" id="IPR010730">
    <property type="entry name" value="HET"/>
</dbReference>
<dbReference type="Proteomes" id="UP000235672">
    <property type="component" value="Unassembled WGS sequence"/>
</dbReference>
<feature type="non-terminal residue" evidence="2">
    <location>
        <position position="363"/>
    </location>
</feature>
<dbReference type="EMBL" id="KZ613532">
    <property type="protein sequence ID" value="PMD13390.1"/>
    <property type="molecule type" value="Genomic_DNA"/>
</dbReference>
<dbReference type="STRING" id="1745343.A0A2J6PH90"/>
<organism evidence="2 3">
    <name type="scientific">Hyaloscypha hepaticicola</name>
    <dbReference type="NCBI Taxonomy" id="2082293"/>
    <lineage>
        <taxon>Eukaryota</taxon>
        <taxon>Fungi</taxon>
        <taxon>Dikarya</taxon>
        <taxon>Ascomycota</taxon>
        <taxon>Pezizomycotina</taxon>
        <taxon>Leotiomycetes</taxon>
        <taxon>Helotiales</taxon>
        <taxon>Hyaloscyphaceae</taxon>
        <taxon>Hyaloscypha</taxon>
    </lineage>
</organism>
<sequence>KYEYRPLKDLGAIRLIELQPSTDQNARLECTLLHTTFAELSDEVVYHYCALSYVWGSSKDTMAILVDEKELLVTVSLGTALLYLRDPRIPRYLWADAICINQNDDEEKSIQVTQMGEVYKAARHTIIWLGKVTIGGLAEDVLSCIRSLSKRIQTQKRFTNPDGLAGSYVLQEPSYVAMLEVSMGSSYLNGLEALLDLTWFTRVWIYQELLFSPDPWLQLGRTRIRWSELSTVVSSLSDKDQLREPCKRFLAMDKARQSFHAERQRENRSRVLLNTLVARRGLGVLDPRDMIFAHLGIVAESPLDGTPQEWNLFRADYKKDCAELYRDVAQYLSRRIEIFELLSHVETVSNLRHSDTPSWAPNW</sequence>
<evidence type="ECO:0000259" key="1">
    <source>
        <dbReference type="Pfam" id="PF06985"/>
    </source>
</evidence>
<name>A0A2J6PH90_9HELO</name>
<feature type="domain" description="Heterokaryon incompatibility" evidence="1">
    <location>
        <begin position="48"/>
        <end position="208"/>
    </location>
</feature>
<keyword evidence="3" id="KW-1185">Reference proteome</keyword>
<dbReference type="AlphaFoldDB" id="A0A2J6PH90"/>
<gene>
    <name evidence="2" type="ORF">NA56DRAFT_551857</name>
</gene>
<dbReference type="InterPro" id="IPR052895">
    <property type="entry name" value="HetReg/Transcr_Mod"/>
</dbReference>
<protein>
    <submittedName>
        <fullName evidence="2">HET-domain-containing protein</fullName>
    </submittedName>
</protein>
<proteinExistence type="predicted"/>
<dbReference type="Pfam" id="PF06985">
    <property type="entry name" value="HET"/>
    <property type="match status" value="1"/>
</dbReference>
<evidence type="ECO:0000313" key="2">
    <source>
        <dbReference type="EMBL" id="PMD13390.1"/>
    </source>
</evidence>
<reference evidence="2 3" key="1">
    <citation type="submission" date="2016-05" db="EMBL/GenBank/DDBJ databases">
        <title>A degradative enzymes factory behind the ericoid mycorrhizal symbiosis.</title>
        <authorList>
            <consortium name="DOE Joint Genome Institute"/>
            <person name="Martino E."/>
            <person name="Morin E."/>
            <person name="Grelet G."/>
            <person name="Kuo A."/>
            <person name="Kohler A."/>
            <person name="Daghino S."/>
            <person name="Barry K."/>
            <person name="Choi C."/>
            <person name="Cichocki N."/>
            <person name="Clum A."/>
            <person name="Copeland A."/>
            <person name="Hainaut M."/>
            <person name="Haridas S."/>
            <person name="Labutti K."/>
            <person name="Lindquist E."/>
            <person name="Lipzen A."/>
            <person name="Khouja H.-R."/>
            <person name="Murat C."/>
            <person name="Ohm R."/>
            <person name="Olson A."/>
            <person name="Spatafora J."/>
            <person name="Veneault-Fourrey C."/>
            <person name="Henrissat B."/>
            <person name="Grigoriev I."/>
            <person name="Martin F."/>
            <person name="Perotto S."/>
        </authorList>
    </citation>
    <scope>NUCLEOTIDE SEQUENCE [LARGE SCALE GENOMIC DNA]</scope>
    <source>
        <strain evidence="2 3">UAMH 7357</strain>
    </source>
</reference>
<evidence type="ECO:0000313" key="3">
    <source>
        <dbReference type="Proteomes" id="UP000235672"/>
    </source>
</evidence>
<accession>A0A2J6PH90</accession>
<dbReference type="PANTHER" id="PTHR24148:SF73">
    <property type="entry name" value="HET DOMAIN PROTEIN (AFU_ORTHOLOGUE AFUA_8G01020)"/>
    <property type="match status" value="1"/>
</dbReference>
<dbReference type="OrthoDB" id="2157530at2759"/>
<feature type="non-terminal residue" evidence="2">
    <location>
        <position position="1"/>
    </location>
</feature>